<sequence>MSETAPAAPADSVPASVDSVPASVEKPPAKKRGKKSVDLTGTSRKAPSTSVSKLITDALSVSQERAGMSLTALKKALAAAGYDVERNNSRIKLGLKSLVGKGILVQTRGTGASGSFKLSKKAVSEPGKGKVKKPVSAKSKKMILSRDSKSPKSSKANKRAKSKTTAAQKAARSGRKTTEAKVKQQRQRKSPAKARAAKPEGWESKTNPARN</sequence>
<dbReference type="Ensembl" id="ENSCWAT00000013436.1">
    <property type="protein sequence ID" value="ENSCWAP00000012361.1"/>
    <property type="gene ID" value="ENSCWAG00000009687.1"/>
</dbReference>
<dbReference type="GeneTree" id="ENSGT00940000163525"/>
<dbReference type="GO" id="GO:0003677">
    <property type="term" value="F:DNA binding"/>
    <property type="evidence" value="ECO:0007669"/>
    <property type="project" value="UniProtKB-KW"/>
</dbReference>
<keyword evidence="1" id="KW-0164">Citrullination</keyword>
<dbReference type="AlphaFoldDB" id="A0A8C3YG57"/>
<evidence type="ECO:0000259" key="4">
    <source>
        <dbReference type="PROSITE" id="PS51504"/>
    </source>
</evidence>
<organism evidence="5 6">
    <name type="scientific">Catagonus wagneri</name>
    <name type="common">Chacoan peccary</name>
    <dbReference type="NCBI Taxonomy" id="51154"/>
    <lineage>
        <taxon>Eukaryota</taxon>
        <taxon>Metazoa</taxon>
        <taxon>Chordata</taxon>
        <taxon>Craniata</taxon>
        <taxon>Vertebrata</taxon>
        <taxon>Euteleostomi</taxon>
        <taxon>Mammalia</taxon>
        <taxon>Eutheria</taxon>
        <taxon>Laurasiatheria</taxon>
        <taxon>Artiodactyla</taxon>
        <taxon>Suina</taxon>
        <taxon>Tayassuidae</taxon>
        <taxon>Catagonus</taxon>
    </lineage>
</organism>
<keyword evidence="2" id="KW-0238">DNA-binding</keyword>
<feature type="compositionally biased region" description="Polar residues" evidence="3">
    <location>
        <begin position="39"/>
        <end position="51"/>
    </location>
</feature>
<proteinExistence type="predicted"/>
<name>A0A8C3YG57_9CETA</name>
<keyword evidence="6" id="KW-1185">Reference proteome</keyword>
<evidence type="ECO:0000256" key="1">
    <source>
        <dbReference type="ARBA" id="ARBA00022934"/>
    </source>
</evidence>
<reference evidence="5" key="2">
    <citation type="submission" date="2025-09" db="UniProtKB">
        <authorList>
            <consortium name="Ensembl"/>
        </authorList>
    </citation>
    <scope>IDENTIFICATION</scope>
</reference>
<evidence type="ECO:0000256" key="2">
    <source>
        <dbReference type="ARBA" id="ARBA00023125"/>
    </source>
</evidence>
<evidence type="ECO:0000313" key="6">
    <source>
        <dbReference type="Proteomes" id="UP000694540"/>
    </source>
</evidence>
<reference evidence="5" key="1">
    <citation type="submission" date="2025-08" db="UniProtKB">
        <authorList>
            <consortium name="Ensembl"/>
        </authorList>
    </citation>
    <scope>IDENTIFICATION</scope>
</reference>
<accession>A0A8C3YG57</accession>
<feature type="compositionally biased region" description="Basic residues" evidence="3">
    <location>
        <begin position="183"/>
        <end position="196"/>
    </location>
</feature>
<evidence type="ECO:0000313" key="5">
    <source>
        <dbReference type="Ensembl" id="ENSCWAP00000012361.1"/>
    </source>
</evidence>
<dbReference type="InterPro" id="IPR005818">
    <property type="entry name" value="Histone_H1/H5_H15"/>
</dbReference>
<dbReference type="Pfam" id="PF00538">
    <property type="entry name" value="Linker_histone"/>
    <property type="match status" value="1"/>
</dbReference>
<dbReference type="Proteomes" id="UP000694540">
    <property type="component" value="Unplaced"/>
</dbReference>
<feature type="region of interest" description="Disordered" evidence="3">
    <location>
        <begin position="1"/>
        <end position="51"/>
    </location>
</feature>
<feature type="domain" description="H15" evidence="4">
    <location>
        <begin position="47"/>
        <end position="120"/>
    </location>
</feature>
<dbReference type="SUPFAM" id="SSF46785">
    <property type="entry name" value="Winged helix' DNA-binding domain"/>
    <property type="match status" value="1"/>
</dbReference>
<feature type="region of interest" description="Disordered" evidence="3">
    <location>
        <begin position="109"/>
        <end position="211"/>
    </location>
</feature>
<dbReference type="InterPro" id="IPR036390">
    <property type="entry name" value="WH_DNA-bd_sf"/>
</dbReference>
<gene>
    <name evidence="5" type="primary">H1-6</name>
</gene>
<dbReference type="InterPro" id="IPR036388">
    <property type="entry name" value="WH-like_DNA-bd_sf"/>
</dbReference>
<dbReference type="GO" id="GO:0006334">
    <property type="term" value="P:nucleosome assembly"/>
    <property type="evidence" value="ECO:0007669"/>
    <property type="project" value="InterPro"/>
</dbReference>
<dbReference type="CDD" id="cd00073">
    <property type="entry name" value="H15"/>
    <property type="match status" value="1"/>
</dbReference>
<dbReference type="SMART" id="SM00526">
    <property type="entry name" value="H15"/>
    <property type="match status" value="1"/>
</dbReference>
<dbReference type="PROSITE" id="PS51504">
    <property type="entry name" value="H15"/>
    <property type="match status" value="1"/>
</dbReference>
<feature type="compositionally biased region" description="Basic residues" evidence="3">
    <location>
        <begin position="129"/>
        <end position="143"/>
    </location>
</feature>
<evidence type="ECO:0000256" key="3">
    <source>
        <dbReference type="SAM" id="MobiDB-lite"/>
    </source>
</evidence>
<dbReference type="Gene3D" id="1.10.10.10">
    <property type="entry name" value="Winged helix-like DNA-binding domain superfamily/Winged helix DNA-binding domain"/>
    <property type="match status" value="1"/>
</dbReference>
<feature type="compositionally biased region" description="Low complexity" evidence="3">
    <location>
        <begin position="1"/>
        <end position="24"/>
    </location>
</feature>
<protein>
    <submittedName>
        <fullName evidence="5">H1.6 linker histone, cluster member</fullName>
    </submittedName>
</protein>
<dbReference type="FunFam" id="1.10.10.10:FF:000075">
    <property type="entry name" value="Histone H1 like"/>
    <property type="match status" value="1"/>
</dbReference>
<dbReference type="GO" id="GO:0000786">
    <property type="term" value="C:nucleosome"/>
    <property type="evidence" value="ECO:0007669"/>
    <property type="project" value="InterPro"/>
</dbReference>